<comment type="function">
    <text evidence="10">Required for vesicle-mediated transport. Catalyzes the fusion of transport vesicles within the Golgi cisternae. Is also required for transport from the endoplasmic reticulum to the Golgi stack. Seems to function as a fusion protein required for the delivery of cargo proteins to all compartments of the Golgi stack independent of vesicle origin.</text>
</comment>
<dbReference type="Proteomes" id="UP000250140">
    <property type="component" value="Unassembled WGS sequence"/>
</dbReference>
<dbReference type="FunFam" id="3.40.50.300:FF:000166">
    <property type="entry name" value="vesicle-fusing ATPase isoform X1"/>
    <property type="match status" value="1"/>
</dbReference>
<evidence type="ECO:0000259" key="13">
    <source>
        <dbReference type="SMART" id="SM00382"/>
    </source>
</evidence>
<dbReference type="PROSITE" id="PS00674">
    <property type="entry name" value="AAA"/>
    <property type="match status" value="1"/>
</dbReference>
<dbReference type="GO" id="GO:0035494">
    <property type="term" value="P:SNARE complex disassembly"/>
    <property type="evidence" value="ECO:0007669"/>
    <property type="project" value="InterPro"/>
</dbReference>
<feature type="domain" description="CDC48" evidence="14">
    <location>
        <begin position="568"/>
        <end position="642"/>
    </location>
</feature>
<dbReference type="GO" id="GO:0043001">
    <property type="term" value="P:Golgi to plasma membrane protein transport"/>
    <property type="evidence" value="ECO:0007669"/>
    <property type="project" value="TreeGrafter"/>
</dbReference>
<evidence type="ECO:0000256" key="6">
    <source>
        <dbReference type="ARBA" id="ARBA00022741"/>
    </source>
</evidence>
<dbReference type="SMART" id="SM01072">
    <property type="entry name" value="CDC48_2"/>
    <property type="match status" value="1"/>
</dbReference>
<evidence type="ECO:0000313" key="15">
    <source>
        <dbReference type="EMBL" id="OCL14047.1"/>
    </source>
</evidence>
<dbReference type="PANTHER" id="PTHR23078:SF3">
    <property type="entry name" value="VESICLE-FUSING ATPASE"/>
    <property type="match status" value="1"/>
</dbReference>
<dbReference type="OrthoDB" id="9982946at2759"/>
<evidence type="ECO:0000256" key="1">
    <source>
        <dbReference type="ARBA" id="ARBA00004496"/>
    </source>
</evidence>
<dbReference type="InterPro" id="IPR003960">
    <property type="entry name" value="ATPase_AAA_CS"/>
</dbReference>
<dbReference type="GO" id="GO:0005524">
    <property type="term" value="F:ATP binding"/>
    <property type="evidence" value="ECO:0007669"/>
    <property type="project" value="UniProtKB-KW"/>
</dbReference>
<dbReference type="InterPro" id="IPR041569">
    <property type="entry name" value="AAA_lid_3"/>
</dbReference>
<feature type="compositionally biased region" description="Polar residues" evidence="12">
    <location>
        <begin position="403"/>
        <end position="419"/>
    </location>
</feature>
<dbReference type="InterPro" id="IPR039812">
    <property type="entry name" value="Vesicle-fus_ATPase"/>
</dbReference>
<evidence type="ECO:0000256" key="3">
    <source>
        <dbReference type="ARBA" id="ARBA00022448"/>
    </source>
</evidence>
<gene>
    <name evidence="15" type="ORF">AOQ84DRAFT_281929</name>
</gene>
<keyword evidence="4" id="KW-0963">Cytoplasm</keyword>
<dbReference type="SMART" id="SM00382">
    <property type="entry name" value="AAA"/>
    <property type="match status" value="2"/>
</dbReference>
<dbReference type="PANTHER" id="PTHR23078">
    <property type="entry name" value="VESICULAR-FUSION PROTEIN NSF"/>
    <property type="match status" value="1"/>
</dbReference>
<protein>
    <recommendedName>
        <fullName evidence="11">Vesicular-fusion protein SEC18</fullName>
    </recommendedName>
</protein>
<dbReference type="Pfam" id="PF02933">
    <property type="entry name" value="CDC48_2"/>
    <property type="match status" value="1"/>
</dbReference>
<dbReference type="FunFam" id="2.40.40.20:FF:000012">
    <property type="entry name" value="Vesicle-fusing ATPase protein"/>
    <property type="match status" value="1"/>
</dbReference>
<accession>A0A8E2FBC1</accession>
<comment type="subcellular location">
    <subcellularLocation>
        <location evidence="1">Cytoplasm</location>
    </subcellularLocation>
</comment>
<dbReference type="Pfam" id="PF17862">
    <property type="entry name" value="AAA_lid_3"/>
    <property type="match status" value="1"/>
</dbReference>
<name>A0A8E2FBC1_9PEZI</name>
<dbReference type="AlphaFoldDB" id="A0A8E2FBC1"/>
<evidence type="ECO:0000256" key="5">
    <source>
        <dbReference type="ARBA" id="ARBA00022737"/>
    </source>
</evidence>
<keyword evidence="7" id="KW-0067">ATP-binding</keyword>
<evidence type="ECO:0000313" key="16">
    <source>
        <dbReference type="Proteomes" id="UP000250140"/>
    </source>
</evidence>
<dbReference type="CDD" id="cd00009">
    <property type="entry name" value="AAA"/>
    <property type="match status" value="1"/>
</dbReference>
<feature type="compositionally biased region" description="Low complexity" evidence="12">
    <location>
        <begin position="421"/>
        <end position="434"/>
    </location>
</feature>
<sequence>MASQIPVPVHTSNAFEDLSGISIATFDNPYKALIIGSRDDAKQIQDRYSAHRETRNGQQKIKLLDENFPGVSIDQILLRLSDPTIEPGYEDSRHCLVFWARPTHKIKILIHQIQQKLRVVAPNLWLMPQDCLHMTALEITHSRTAEEIEKLVNIIRPRIPIITDYTFDHRSRLIKPMIGFDAAALALSFVPAAGEALTDGRTATDDQFTYHHLRRDLYNLCRDIGIQVDSRYVVPSSHLTVGRFINSKDFSDNEGRNNPIKIKALVDKIDEVNDWLKAEFWPNTNEGSIKDGGEWIVGEEKGLNCRMGTLWYGGGESVRLDPTYLQSPLKTSEPYRTFYEYPKALICLPLSSARSFDSFRSLPSGFTTAYMFNRDKLPAMPNPFGSRPDGSPRPPPRNDGNGYPSQQQPPRQGGYNTRASGGYDDQQNYGGQPQRSPMGRPPPAATSGGNNVRAMQLRPIKSPGGNAYAFGNLVAVSPKDFPPSRDGSDIYILINGNFVLSARPTETCQPGDIGLTDAQRTWAGITLGPQDIVSVQPYDAFSQGGQSYLGSIEVEAGFASNRKITNESYDQDELAKQFIKNFENQILAPGQQLLMDIKNIYLRMSIRTVQLVDLSMEKSAASSAPAVTDPRARGILTRHTQIDFFKSAQSEIKLKASNRRPAANSIVQPGFKFEDMGIGGLDNEFSQIFRRAFASRIFPPGLVDKLGIQHVRGILLYGPPGTGKTLIARQIGKMLNAREPKVINGPEVLNKYVGQSEENIRKLFADAEKEYKEKGDESGLHIIIFDELDAVCKQRGTSGGGTGVGDSVVNQLLSKLDGVDQLNNILLIGMTNRMDMIDEALLRPGRLEVHMEISLPDESGRAQILKIHTAKMRNNNVMANDVDVNELARLTKNFSGAEINGLVKAASSFAFSRHIKVGTMAAINDDVVNMKVNRQDFLNALEEVKPLFGVAEEELGKCIRGDIIHYSEFINDILEEGRLYINQVRKPNSTPVLSVALHGPPGSGKTALAAKMAIDSGFPFIKLVSPEDMVGFSEMQKVQQLDKTFRDAYKSTLSVIVIDNIEMLVDWVPIGPRFSNTVLVALKVLLGKQPPKDRRLLIFATTTERSVLTQLDLFSRFDAEIAVPNVNDPAELGRVLERFPAFSDIESRRKALREIKDITSSDEIGVGIKKILTGIETAQQDQDVPGRFARVIAQAIAARSAFA</sequence>
<keyword evidence="6" id="KW-0547">Nucleotide-binding</keyword>
<keyword evidence="5" id="KW-0677">Repeat</keyword>
<dbReference type="Gene3D" id="3.40.50.300">
    <property type="entry name" value="P-loop containing nucleotide triphosphate hydrolases"/>
    <property type="match status" value="2"/>
</dbReference>
<dbReference type="Pfam" id="PF00004">
    <property type="entry name" value="AAA"/>
    <property type="match status" value="2"/>
</dbReference>
<dbReference type="FunFam" id="3.40.50.300:FF:000187">
    <property type="entry name" value="Vesicular-fusion ATPase SEC18"/>
    <property type="match status" value="1"/>
</dbReference>
<organism evidence="15 16">
    <name type="scientific">Glonium stellatum</name>
    <dbReference type="NCBI Taxonomy" id="574774"/>
    <lineage>
        <taxon>Eukaryota</taxon>
        <taxon>Fungi</taxon>
        <taxon>Dikarya</taxon>
        <taxon>Ascomycota</taxon>
        <taxon>Pezizomycotina</taxon>
        <taxon>Dothideomycetes</taxon>
        <taxon>Pleosporomycetidae</taxon>
        <taxon>Gloniales</taxon>
        <taxon>Gloniaceae</taxon>
        <taxon>Glonium</taxon>
    </lineage>
</organism>
<evidence type="ECO:0000256" key="8">
    <source>
        <dbReference type="ARBA" id="ARBA00022892"/>
    </source>
</evidence>
<feature type="region of interest" description="Disordered" evidence="12">
    <location>
        <begin position="377"/>
        <end position="450"/>
    </location>
</feature>
<dbReference type="SUPFAM" id="SSF52540">
    <property type="entry name" value="P-loop containing nucleoside triphosphate hydrolases"/>
    <property type="match status" value="2"/>
</dbReference>
<dbReference type="GO" id="GO:0016887">
    <property type="term" value="F:ATP hydrolysis activity"/>
    <property type="evidence" value="ECO:0007669"/>
    <property type="project" value="InterPro"/>
</dbReference>
<dbReference type="SUPFAM" id="SSF55144">
    <property type="entry name" value="LigT-like"/>
    <property type="match status" value="1"/>
</dbReference>
<evidence type="ECO:0000256" key="9">
    <source>
        <dbReference type="ARBA" id="ARBA00022927"/>
    </source>
</evidence>
<dbReference type="InterPro" id="IPR009010">
    <property type="entry name" value="Asp_de-COase-like_dom_sf"/>
</dbReference>
<keyword evidence="9" id="KW-0653">Protein transport</keyword>
<keyword evidence="8" id="KW-0931">ER-Golgi transport</keyword>
<dbReference type="Gene3D" id="1.10.8.60">
    <property type="match status" value="1"/>
</dbReference>
<dbReference type="GO" id="GO:0005795">
    <property type="term" value="C:Golgi stack"/>
    <property type="evidence" value="ECO:0007669"/>
    <property type="project" value="TreeGrafter"/>
</dbReference>
<dbReference type="InterPro" id="IPR004201">
    <property type="entry name" value="Cdc48_dom2"/>
</dbReference>
<dbReference type="InterPro" id="IPR003593">
    <property type="entry name" value="AAA+_ATPase"/>
</dbReference>
<feature type="domain" description="AAA+ ATPase" evidence="13">
    <location>
        <begin position="710"/>
        <end position="857"/>
    </location>
</feature>
<dbReference type="InterPro" id="IPR009097">
    <property type="entry name" value="Cyclic_Pdiesterase"/>
</dbReference>
<dbReference type="GO" id="GO:0006891">
    <property type="term" value="P:intra-Golgi vesicle-mediated transport"/>
    <property type="evidence" value="ECO:0007669"/>
    <property type="project" value="TreeGrafter"/>
</dbReference>
<dbReference type="Gene3D" id="2.40.40.20">
    <property type="match status" value="1"/>
</dbReference>
<dbReference type="EMBL" id="KV748628">
    <property type="protein sequence ID" value="OCL14047.1"/>
    <property type="molecule type" value="Genomic_DNA"/>
</dbReference>
<comment type="similarity">
    <text evidence="2">Belongs to the AAA ATPase family.</text>
</comment>
<dbReference type="InterPro" id="IPR027417">
    <property type="entry name" value="P-loop_NTPase"/>
</dbReference>
<evidence type="ECO:0000256" key="11">
    <source>
        <dbReference type="ARBA" id="ARBA00068637"/>
    </source>
</evidence>
<proteinExistence type="inferred from homology"/>
<keyword evidence="3" id="KW-0813">Transport</keyword>
<feature type="domain" description="AAA+ ATPase" evidence="13">
    <location>
        <begin position="991"/>
        <end position="1127"/>
    </location>
</feature>
<dbReference type="Gene3D" id="3.10.330.10">
    <property type="match status" value="1"/>
</dbReference>
<dbReference type="InterPro" id="IPR029067">
    <property type="entry name" value="CDC48_domain_2-like_sf"/>
</dbReference>
<evidence type="ECO:0000256" key="2">
    <source>
        <dbReference type="ARBA" id="ARBA00006914"/>
    </source>
</evidence>
<evidence type="ECO:0000259" key="14">
    <source>
        <dbReference type="SMART" id="SM01072"/>
    </source>
</evidence>
<evidence type="ECO:0000256" key="12">
    <source>
        <dbReference type="SAM" id="MobiDB-lite"/>
    </source>
</evidence>
<evidence type="ECO:0000256" key="7">
    <source>
        <dbReference type="ARBA" id="ARBA00022840"/>
    </source>
</evidence>
<evidence type="ECO:0000256" key="10">
    <source>
        <dbReference type="ARBA" id="ARBA00056429"/>
    </source>
</evidence>
<dbReference type="FunFam" id="1.10.8.60:FF:000026">
    <property type="entry name" value="vesicle-fusing ATPase isoform X1"/>
    <property type="match status" value="1"/>
</dbReference>
<keyword evidence="16" id="KW-1185">Reference proteome</keyword>
<evidence type="ECO:0000256" key="4">
    <source>
        <dbReference type="ARBA" id="ARBA00022490"/>
    </source>
</evidence>
<dbReference type="SUPFAM" id="SSF50692">
    <property type="entry name" value="ADC-like"/>
    <property type="match status" value="1"/>
</dbReference>
<reference evidence="15 16" key="1">
    <citation type="journal article" date="2016" name="Nat. Commun.">
        <title>Ectomycorrhizal ecology is imprinted in the genome of the dominant symbiotic fungus Cenococcum geophilum.</title>
        <authorList>
            <consortium name="DOE Joint Genome Institute"/>
            <person name="Peter M."/>
            <person name="Kohler A."/>
            <person name="Ohm R.A."/>
            <person name="Kuo A."/>
            <person name="Krutzmann J."/>
            <person name="Morin E."/>
            <person name="Arend M."/>
            <person name="Barry K.W."/>
            <person name="Binder M."/>
            <person name="Choi C."/>
            <person name="Clum A."/>
            <person name="Copeland A."/>
            <person name="Grisel N."/>
            <person name="Haridas S."/>
            <person name="Kipfer T."/>
            <person name="LaButti K."/>
            <person name="Lindquist E."/>
            <person name="Lipzen A."/>
            <person name="Maire R."/>
            <person name="Meier B."/>
            <person name="Mihaltcheva S."/>
            <person name="Molinier V."/>
            <person name="Murat C."/>
            <person name="Poggeler S."/>
            <person name="Quandt C.A."/>
            <person name="Sperisen C."/>
            <person name="Tritt A."/>
            <person name="Tisserant E."/>
            <person name="Crous P.W."/>
            <person name="Henrissat B."/>
            <person name="Nehls U."/>
            <person name="Egli S."/>
            <person name="Spatafora J.W."/>
            <person name="Grigoriev I.V."/>
            <person name="Martin F.M."/>
        </authorList>
    </citation>
    <scope>NUCLEOTIDE SEQUENCE [LARGE SCALE GENOMIC DNA]</scope>
    <source>
        <strain evidence="15 16">CBS 207.34</strain>
    </source>
</reference>
<dbReference type="InterPro" id="IPR003959">
    <property type="entry name" value="ATPase_AAA_core"/>
</dbReference>
<dbReference type="SUPFAM" id="SSF54585">
    <property type="entry name" value="Cdc48 domain 2-like"/>
    <property type="match status" value="1"/>
</dbReference>